<comment type="subcellular location">
    <subcellularLocation>
        <location evidence="1">Cytoplasm</location>
        <location evidence="1">Cytoskeleton</location>
    </subcellularLocation>
</comment>
<evidence type="ECO:0000256" key="3">
    <source>
        <dbReference type="ARBA" id="ARBA00022490"/>
    </source>
</evidence>
<evidence type="ECO:0008006" key="13">
    <source>
        <dbReference type="Google" id="ProtNLM"/>
    </source>
</evidence>
<dbReference type="PANTHER" id="PTHR12688">
    <property type="entry name" value="DYNEIN LIGHT INTERMEDIATE CHAIN"/>
    <property type="match status" value="1"/>
</dbReference>
<name>A0A8H3EQH9_9LECA</name>
<dbReference type="GO" id="GO:0007018">
    <property type="term" value="P:microtubule-based movement"/>
    <property type="evidence" value="ECO:0007669"/>
    <property type="project" value="InterPro"/>
</dbReference>
<keyword evidence="7" id="KW-0243">Dynein</keyword>
<keyword evidence="5" id="KW-0547">Nucleotide-binding</keyword>
<reference evidence="11" key="1">
    <citation type="submission" date="2021-03" db="EMBL/GenBank/DDBJ databases">
        <authorList>
            <person name="Tagirdzhanova G."/>
        </authorList>
    </citation>
    <scope>NUCLEOTIDE SEQUENCE</scope>
</reference>
<dbReference type="Proteomes" id="UP000664169">
    <property type="component" value="Unassembled WGS sequence"/>
</dbReference>
<evidence type="ECO:0000256" key="2">
    <source>
        <dbReference type="ARBA" id="ARBA00022448"/>
    </source>
</evidence>
<keyword evidence="8" id="KW-0505">Motor protein</keyword>
<evidence type="ECO:0000256" key="4">
    <source>
        <dbReference type="ARBA" id="ARBA00022701"/>
    </source>
</evidence>
<dbReference type="GO" id="GO:0005524">
    <property type="term" value="F:ATP binding"/>
    <property type="evidence" value="ECO:0007669"/>
    <property type="project" value="UniProtKB-KW"/>
</dbReference>
<evidence type="ECO:0000256" key="10">
    <source>
        <dbReference type="SAM" id="MobiDB-lite"/>
    </source>
</evidence>
<dbReference type="GO" id="GO:0005868">
    <property type="term" value="C:cytoplasmic dynein complex"/>
    <property type="evidence" value="ECO:0007669"/>
    <property type="project" value="InterPro"/>
</dbReference>
<accession>A0A8H3EQH9</accession>
<dbReference type="Pfam" id="PF05783">
    <property type="entry name" value="DLIC"/>
    <property type="match status" value="1"/>
</dbReference>
<evidence type="ECO:0000313" key="12">
    <source>
        <dbReference type="Proteomes" id="UP000664169"/>
    </source>
</evidence>
<feature type="compositionally biased region" description="Basic and acidic residues" evidence="10">
    <location>
        <begin position="465"/>
        <end position="478"/>
    </location>
</feature>
<evidence type="ECO:0000256" key="1">
    <source>
        <dbReference type="ARBA" id="ARBA00004245"/>
    </source>
</evidence>
<dbReference type="InterPro" id="IPR022780">
    <property type="entry name" value="Dynein_light_int_chain"/>
</dbReference>
<evidence type="ECO:0000256" key="6">
    <source>
        <dbReference type="ARBA" id="ARBA00022840"/>
    </source>
</evidence>
<dbReference type="OrthoDB" id="27603at2759"/>
<protein>
    <recommendedName>
        <fullName evidence="13">Dynein light intermediate chain</fullName>
    </recommendedName>
</protein>
<dbReference type="AlphaFoldDB" id="A0A8H3EQH9"/>
<dbReference type="PANTHER" id="PTHR12688:SF0">
    <property type="entry name" value="DYNEIN LIGHT INTERMEDIATE CHAIN"/>
    <property type="match status" value="1"/>
</dbReference>
<feature type="region of interest" description="Disordered" evidence="10">
    <location>
        <begin position="408"/>
        <end position="449"/>
    </location>
</feature>
<keyword evidence="4" id="KW-0493">Microtubule</keyword>
<feature type="region of interest" description="Disordered" evidence="10">
    <location>
        <begin position="503"/>
        <end position="522"/>
    </location>
</feature>
<evidence type="ECO:0000256" key="9">
    <source>
        <dbReference type="ARBA" id="ARBA00023212"/>
    </source>
</evidence>
<evidence type="ECO:0000256" key="7">
    <source>
        <dbReference type="ARBA" id="ARBA00023017"/>
    </source>
</evidence>
<organism evidence="11 12">
    <name type="scientific">Gomphillus americanus</name>
    <dbReference type="NCBI Taxonomy" id="1940652"/>
    <lineage>
        <taxon>Eukaryota</taxon>
        <taxon>Fungi</taxon>
        <taxon>Dikarya</taxon>
        <taxon>Ascomycota</taxon>
        <taxon>Pezizomycotina</taxon>
        <taxon>Lecanoromycetes</taxon>
        <taxon>OSLEUM clade</taxon>
        <taxon>Ostropomycetidae</taxon>
        <taxon>Ostropales</taxon>
        <taxon>Graphidaceae</taxon>
        <taxon>Gomphilloideae</taxon>
        <taxon>Gomphillus</taxon>
    </lineage>
</organism>
<dbReference type="GO" id="GO:0045504">
    <property type="term" value="F:dynein heavy chain binding"/>
    <property type="evidence" value="ECO:0007669"/>
    <property type="project" value="TreeGrafter"/>
</dbReference>
<evidence type="ECO:0000256" key="8">
    <source>
        <dbReference type="ARBA" id="ARBA00023175"/>
    </source>
</evidence>
<gene>
    <name evidence="11" type="ORF">GOMPHAMPRED_006230</name>
</gene>
<sequence length="522" mass="58075">MTTTTRSITSLPTVKALKGAKNDGTKSDVWSSLLDSVASGKKLPEKQVILLGASAATQRDFLELLQSKPPKPGSNRQRQQPPIANDFALGYTYQEILDTDQEDVLARLSIYTLQNSSPGFSTLLQPLITPTTILNTLLVILLDWSEPWNWIRQIRDWIRLVHMTTSSLSDDAKRTMQEVMEDWQQQRRGGAYDMGVSNAPSETNVTVPLGPGEWDEALGLPLCVVCHNADQIDVMEREYGWYEEDFDYVLQFLRTVLLKHGASLVYTSSSMSNSVSLLIQYSLGIRSTLKREPLKHNVIDRDKILIPPNWDTWGKIKILRDGFDIEGTSNSWAIETQPLQGSNSGTVDGEKNESSELLRTWTENLKTPDVMTSILPTKSNVNGLETQTTDMQKFLTSQAEVIERLKVEEEDATAKGSTKGDSDANPDTKTIDETSRVKEHVGPIQFNMGGINLDAEDMLNRIKERGNTRSNSPEKRADNGSTPDPAKQQLQQDPEDLKNFFASLIKKGGGSAPGTPPRGPRK</sequence>
<keyword evidence="12" id="KW-1185">Reference proteome</keyword>
<proteinExistence type="predicted"/>
<dbReference type="GO" id="GO:0035974">
    <property type="term" value="C:meiotic spindle pole body"/>
    <property type="evidence" value="ECO:0007669"/>
    <property type="project" value="TreeGrafter"/>
</dbReference>
<dbReference type="InterPro" id="IPR008467">
    <property type="entry name" value="Dynein1_light_intermed_chain"/>
</dbReference>
<keyword evidence="2" id="KW-0813">Transport</keyword>
<keyword evidence="9" id="KW-0206">Cytoskeleton</keyword>
<dbReference type="GO" id="GO:0005874">
    <property type="term" value="C:microtubule"/>
    <property type="evidence" value="ECO:0007669"/>
    <property type="project" value="UniProtKB-KW"/>
</dbReference>
<keyword evidence="3" id="KW-0963">Cytoplasm</keyword>
<feature type="compositionally biased region" description="Basic and acidic residues" evidence="10">
    <location>
        <begin position="429"/>
        <end position="441"/>
    </location>
</feature>
<dbReference type="EMBL" id="CAJPDQ010000004">
    <property type="protein sequence ID" value="CAF9908638.1"/>
    <property type="molecule type" value="Genomic_DNA"/>
</dbReference>
<feature type="region of interest" description="Disordered" evidence="10">
    <location>
        <begin position="465"/>
        <end position="497"/>
    </location>
</feature>
<comment type="caution">
    <text evidence="11">The sequence shown here is derived from an EMBL/GenBank/DDBJ whole genome shotgun (WGS) entry which is preliminary data.</text>
</comment>
<evidence type="ECO:0000313" key="11">
    <source>
        <dbReference type="EMBL" id="CAF9908638.1"/>
    </source>
</evidence>
<dbReference type="GO" id="GO:0000226">
    <property type="term" value="P:microtubule cytoskeleton organization"/>
    <property type="evidence" value="ECO:0007669"/>
    <property type="project" value="TreeGrafter"/>
</dbReference>
<keyword evidence="6" id="KW-0067">ATP-binding</keyword>
<evidence type="ECO:0000256" key="5">
    <source>
        <dbReference type="ARBA" id="ARBA00022741"/>
    </source>
</evidence>